<keyword evidence="1" id="KW-0732">Signal</keyword>
<dbReference type="EMBL" id="KL596670">
    <property type="protein sequence ID" value="KER29910.1"/>
    <property type="molecule type" value="Genomic_DNA"/>
</dbReference>
<feature type="chain" id="PRO_5001705425" description="Secreted protein" evidence="1">
    <location>
        <begin position="22"/>
        <end position="134"/>
    </location>
</feature>
<evidence type="ECO:0000313" key="2">
    <source>
        <dbReference type="EMBL" id="KER29910.1"/>
    </source>
</evidence>
<dbReference type="GeneID" id="20317785"/>
<dbReference type="Proteomes" id="UP000054324">
    <property type="component" value="Unassembled WGS sequence"/>
</dbReference>
<dbReference type="AlphaFoldDB" id="A0A075A2V0"/>
<reference evidence="2 3" key="1">
    <citation type="submission" date="2013-11" db="EMBL/GenBank/DDBJ databases">
        <title>Opisthorchis viverrini - life in the bile duct.</title>
        <authorList>
            <person name="Young N.D."/>
            <person name="Nagarajan N."/>
            <person name="Lin S.J."/>
            <person name="Korhonen P.K."/>
            <person name="Jex A.R."/>
            <person name="Hall R.S."/>
            <person name="Safavi-Hemami H."/>
            <person name="Kaewkong W."/>
            <person name="Bertrand D."/>
            <person name="Gao S."/>
            <person name="Seet Q."/>
            <person name="Wongkham S."/>
            <person name="Teh B.T."/>
            <person name="Wongkham C."/>
            <person name="Intapan P.M."/>
            <person name="Maleewong W."/>
            <person name="Yang X."/>
            <person name="Hu M."/>
            <person name="Wang Z."/>
            <person name="Hofmann A."/>
            <person name="Sternberg P.W."/>
            <person name="Tan P."/>
            <person name="Wang J."/>
            <person name="Gasser R.B."/>
        </authorList>
    </citation>
    <scope>NUCLEOTIDE SEQUENCE [LARGE SCALE GENOMIC DNA]</scope>
</reference>
<evidence type="ECO:0008006" key="4">
    <source>
        <dbReference type="Google" id="ProtNLM"/>
    </source>
</evidence>
<dbReference type="RefSeq" id="XP_009166381.1">
    <property type="nucleotide sequence ID" value="XM_009168117.1"/>
</dbReference>
<dbReference type="KEGG" id="ovi:T265_03598"/>
<dbReference type="CTD" id="20317785"/>
<proteinExistence type="predicted"/>
<dbReference type="OrthoDB" id="6282232at2759"/>
<sequence>MPIFISVTLFVVLLPPSLVQWKTNQRQQRTRNHVLSKAFVVFRNALLIRLLKIRRQLTTAFALIGAHQLPHISVATISEISQYIFMKETTQKAAENSSTAHDGFALLGAHQLGTVQSSRQTYVILEPKLNWFPL</sequence>
<gene>
    <name evidence="2" type="ORF">T265_03598</name>
</gene>
<organism evidence="2 3">
    <name type="scientific">Opisthorchis viverrini</name>
    <name type="common">Southeast Asian liver fluke</name>
    <dbReference type="NCBI Taxonomy" id="6198"/>
    <lineage>
        <taxon>Eukaryota</taxon>
        <taxon>Metazoa</taxon>
        <taxon>Spiralia</taxon>
        <taxon>Lophotrochozoa</taxon>
        <taxon>Platyhelminthes</taxon>
        <taxon>Trematoda</taxon>
        <taxon>Digenea</taxon>
        <taxon>Opisthorchiida</taxon>
        <taxon>Opisthorchiata</taxon>
        <taxon>Opisthorchiidae</taxon>
        <taxon>Opisthorchis</taxon>
    </lineage>
</organism>
<feature type="signal peptide" evidence="1">
    <location>
        <begin position="1"/>
        <end position="21"/>
    </location>
</feature>
<name>A0A075A2V0_OPIVI</name>
<protein>
    <recommendedName>
        <fullName evidence="4">Secreted protein</fullName>
    </recommendedName>
</protein>
<keyword evidence="3" id="KW-1185">Reference proteome</keyword>
<evidence type="ECO:0000313" key="3">
    <source>
        <dbReference type="Proteomes" id="UP000054324"/>
    </source>
</evidence>
<accession>A0A075A2V0</accession>
<evidence type="ECO:0000256" key="1">
    <source>
        <dbReference type="SAM" id="SignalP"/>
    </source>
</evidence>